<evidence type="ECO:0000313" key="4">
    <source>
        <dbReference type="Proteomes" id="UP000665944"/>
    </source>
</evidence>
<protein>
    <submittedName>
        <fullName evidence="3">Uncharacterized protein</fullName>
    </submittedName>
</protein>
<evidence type="ECO:0000313" key="3">
    <source>
        <dbReference type="EMBL" id="MCM5673299.1"/>
    </source>
</evidence>
<keyword evidence="2" id="KW-1133">Transmembrane helix</keyword>
<keyword evidence="1" id="KW-0175">Coiled coil</keyword>
<feature type="transmembrane region" description="Helical" evidence="2">
    <location>
        <begin position="7"/>
        <end position="24"/>
    </location>
</feature>
<accession>A0A8X8GTB3</accession>
<keyword evidence="2" id="KW-0812">Transmembrane</keyword>
<keyword evidence="3" id="KW-0614">Plasmid</keyword>
<dbReference type="EMBL" id="JAGHKT020000027">
    <property type="protein sequence ID" value="MCM5673299.1"/>
    <property type="molecule type" value="Genomic_DNA"/>
</dbReference>
<gene>
    <name evidence="3" type="ORF">J7T32_011245</name>
</gene>
<reference evidence="3 4" key="1">
    <citation type="submission" date="2022-06" db="EMBL/GenBank/DDBJ databases">
        <title>Staphylococcus hominis ShoR14 genome sequence.</title>
        <authorList>
            <person name="Yeo C.C."/>
            <person name="Chew C.H."/>
            <person name="Che Hamzah A.M."/>
            <person name="Al-Trad E.I."/>
        </authorList>
    </citation>
    <scope>NUCLEOTIDE SEQUENCE [LARGE SCALE GENOMIC DNA]</scope>
    <source>
        <strain evidence="3 4">ShoR14</strain>
        <plasmid evidence="3">pShoR14-2</plasmid>
    </source>
</reference>
<geneLocation type="plasmid" evidence="3">
    <name>pShoR14-2</name>
</geneLocation>
<name>A0A8X8GTB3_STAHO</name>
<feature type="coiled-coil region" evidence="1">
    <location>
        <begin position="57"/>
        <end position="84"/>
    </location>
</feature>
<evidence type="ECO:0000256" key="2">
    <source>
        <dbReference type="SAM" id="Phobius"/>
    </source>
</evidence>
<dbReference type="RefSeq" id="WP_002455771.1">
    <property type="nucleotide sequence ID" value="NZ_FPJS01000044.1"/>
</dbReference>
<keyword evidence="4" id="KW-1185">Reference proteome</keyword>
<evidence type="ECO:0000256" key="1">
    <source>
        <dbReference type="SAM" id="Coils"/>
    </source>
</evidence>
<dbReference type="Proteomes" id="UP000665944">
    <property type="component" value="Unassembled WGS sequence"/>
</dbReference>
<comment type="caution">
    <text evidence="3">The sequence shown here is derived from an EMBL/GenBank/DDBJ whole genome shotgun (WGS) entry which is preliminary data.</text>
</comment>
<keyword evidence="2" id="KW-0472">Membrane</keyword>
<dbReference type="AlphaFoldDB" id="A0A8X8GTB3"/>
<sequence length="200" mass="23279">MKKMLRISIFIIVVSIFIVFKYSYQIEGILEEYPNILKAFVALFTLLTTVISLVIAYKSYDNSVKQQEKDKEEKNKQFEENSDRIINSLKSDLAKYTRKINVFRLGYTNSDVEFSELAKELSIKSNLEEIEKLTSQVRSSKSTELAKMDEVNIVNLHTASDSALFLFDIYENTSRENDETFEKEIIKELNKICNIVFYTS</sequence>
<organism evidence="3 4">
    <name type="scientific">Staphylococcus hominis</name>
    <dbReference type="NCBI Taxonomy" id="1290"/>
    <lineage>
        <taxon>Bacteria</taxon>
        <taxon>Bacillati</taxon>
        <taxon>Bacillota</taxon>
        <taxon>Bacilli</taxon>
        <taxon>Bacillales</taxon>
        <taxon>Staphylococcaceae</taxon>
        <taxon>Staphylococcus</taxon>
    </lineage>
</organism>
<feature type="transmembrane region" description="Helical" evidence="2">
    <location>
        <begin position="36"/>
        <end position="57"/>
    </location>
</feature>
<proteinExistence type="predicted"/>